<dbReference type="InterPro" id="IPR027479">
    <property type="entry name" value="S-Me-THD_N_sf"/>
</dbReference>
<keyword evidence="4" id="KW-1185">Reference proteome</keyword>
<sequence>MPVEIGGLNSTIPLVAAGRLGLPVVDADGMARAFPEVQMVSFGIAGVPAAPMVLVNEHGDYALVQADDNNRVERVARSVCEAMGGVVHAASYIMSGQQARAHAIHGTLSMAIGLGAAVRTARNAGRNLLASILGYLDGTGIYDGSAQIFAARSSISTVRSAPVSTSARPKLKTMAAASPRSGFATRTCWCGRANECLPSCRI</sequence>
<evidence type="ECO:0000313" key="3">
    <source>
        <dbReference type="EMBL" id="PSJ57123.1"/>
    </source>
</evidence>
<dbReference type="AlphaFoldDB" id="A0A2P7S3T1"/>
<dbReference type="OrthoDB" id="7441206at2"/>
<dbReference type="InterPro" id="IPR048350">
    <property type="entry name" value="S-Me-THD-like_C"/>
</dbReference>
<evidence type="ECO:0000259" key="1">
    <source>
        <dbReference type="Pfam" id="PF06032"/>
    </source>
</evidence>
<name>A0A2P7S3T1_9HYPH</name>
<dbReference type="InterPro" id="IPR010318">
    <property type="entry name" value="S-Me-THD_N"/>
</dbReference>
<dbReference type="SUPFAM" id="SSF160991">
    <property type="entry name" value="CV3147-like"/>
    <property type="match status" value="1"/>
</dbReference>
<dbReference type="Gene3D" id="3.40.1610.10">
    <property type="entry name" value="CV3147-like domain"/>
    <property type="match status" value="1"/>
</dbReference>
<dbReference type="EMBL" id="PXYL01000015">
    <property type="protein sequence ID" value="PSJ57123.1"/>
    <property type="molecule type" value="Genomic_DNA"/>
</dbReference>
<organism evidence="3 4">
    <name type="scientific">Pseudaminobacter soli</name>
    <name type="common">ex Li et al. 2025</name>
    <dbReference type="NCBI Taxonomy" id="1295366"/>
    <lineage>
        <taxon>Bacteria</taxon>
        <taxon>Pseudomonadati</taxon>
        <taxon>Pseudomonadota</taxon>
        <taxon>Alphaproteobacteria</taxon>
        <taxon>Hyphomicrobiales</taxon>
        <taxon>Phyllobacteriaceae</taxon>
        <taxon>Pseudaminobacter</taxon>
    </lineage>
</organism>
<evidence type="ECO:0000259" key="2">
    <source>
        <dbReference type="Pfam" id="PF20906"/>
    </source>
</evidence>
<dbReference type="Pfam" id="PF20906">
    <property type="entry name" value="S-Me-THD_C"/>
    <property type="match status" value="1"/>
</dbReference>
<feature type="domain" description="S-Me-THD N-terminal" evidence="1">
    <location>
        <begin position="1"/>
        <end position="65"/>
    </location>
</feature>
<dbReference type="Proteomes" id="UP000240653">
    <property type="component" value="Unassembled WGS sequence"/>
</dbReference>
<dbReference type="Pfam" id="PF06032">
    <property type="entry name" value="S-Me-THD_N"/>
    <property type="match status" value="1"/>
</dbReference>
<proteinExistence type="predicted"/>
<comment type="caution">
    <text evidence="3">The sequence shown here is derived from an EMBL/GenBank/DDBJ whole genome shotgun (WGS) entry which is preliminary data.</text>
</comment>
<accession>A0A2P7S3T1</accession>
<gene>
    <name evidence="3" type="ORF">C7I85_23140</name>
</gene>
<reference evidence="3 4" key="1">
    <citation type="submission" date="2018-03" db="EMBL/GenBank/DDBJ databases">
        <title>The draft genome of Mesorhizobium soli JCM 19897.</title>
        <authorList>
            <person name="Li L."/>
            <person name="Liu L."/>
            <person name="Liang L."/>
            <person name="Wang T."/>
            <person name="Zhang X."/>
        </authorList>
    </citation>
    <scope>NUCLEOTIDE SEQUENCE [LARGE SCALE GENOMIC DNA]</scope>
    <source>
        <strain evidence="3 4">JCM 19897</strain>
    </source>
</reference>
<evidence type="ECO:0000313" key="4">
    <source>
        <dbReference type="Proteomes" id="UP000240653"/>
    </source>
</evidence>
<feature type="domain" description="S-Me-THD-like C-terminal" evidence="2">
    <location>
        <begin position="68"/>
        <end position="144"/>
    </location>
</feature>
<protein>
    <submittedName>
        <fullName evidence="3">Uncharacterized protein</fullName>
    </submittedName>
</protein>